<keyword evidence="6 9" id="KW-0812">Transmembrane</keyword>
<dbReference type="Gene3D" id="1.10.8.540">
    <property type="entry name" value="FHIPEP family, domain 3"/>
    <property type="match status" value="1"/>
</dbReference>
<dbReference type="Proteomes" id="UP000321577">
    <property type="component" value="Unassembled WGS sequence"/>
</dbReference>
<evidence type="ECO:0000313" key="11">
    <source>
        <dbReference type="Proteomes" id="UP000321577"/>
    </source>
</evidence>
<evidence type="ECO:0000313" key="10">
    <source>
        <dbReference type="EMBL" id="GEP43720.1"/>
    </source>
</evidence>
<accession>A0A512MAG0</accession>
<evidence type="ECO:0000256" key="3">
    <source>
        <dbReference type="ARBA" id="ARBA00022448"/>
    </source>
</evidence>
<dbReference type="InterPro" id="IPR025505">
    <property type="entry name" value="FHIPEP_CS"/>
</dbReference>
<comment type="similarity">
    <text evidence="2">Belongs to the FHIPEP (flagella/HR/invasion proteins export pore) family.</text>
</comment>
<feature type="transmembrane region" description="Helical" evidence="9">
    <location>
        <begin position="18"/>
        <end position="38"/>
    </location>
</feature>
<keyword evidence="11" id="KW-1185">Reference proteome</keyword>
<reference evidence="10 11" key="1">
    <citation type="submission" date="2019-07" db="EMBL/GenBank/DDBJ databases">
        <title>Whole genome shotgun sequence of Brevifollis gellanilyticus NBRC 108608.</title>
        <authorList>
            <person name="Hosoyama A."/>
            <person name="Uohara A."/>
            <person name="Ohji S."/>
            <person name="Ichikawa N."/>
        </authorList>
    </citation>
    <scope>NUCLEOTIDE SEQUENCE [LARGE SCALE GENOMIC DNA]</scope>
    <source>
        <strain evidence="10 11">NBRC 108608</strain>
    </source>
</reference>
<keyword evidence="5" id="KW-0997">Cell inner membrane</keyword>
<dbReference type="Pfam" id="PF00771">
    <property type="entry name" value="FHIPEP"/>
    <property type="match status" value="1"/>
</dbReference>
<dbReference type="Gene3D" id="3.40.30.60">
    <property type="entry name" value="FHIPEP family, domain 1"/>
    <property type="match status" value="1"/>
</dbReference>
<comment type="caution">
    <text evidence="10">The sequence shown here is derived from an EMBL/GenBank/DDBJ whole genome shotgun (WGS) entry which is preliminary data.</text>
</comment>
<dbReference type="PANTHER" id="PTHR30161">
    <property type="entry name" value="FLAGELLAR EXPORT PROTEIN, MEMBRANE FLHA SUBUNIT-RELATED"/>
    <property type="match status" value="1"/>
</dbReference>
<evidence type="ECO:0000256" key="6">
    <source>
        <dbReference type="ARBA" id="ARBA00022692"/>
    </source>
</evidence>
<organism evidence="10 11">
    <name type="scientific">Brevifollis gellanilyticus</name>
    <dbReference type="NCBI Taxonomy" id="748831"/>
    <lineage>
        <taxon>Bacteria</taxon>
        <taxon>Pseudomonadati</taxon>
        <taxon>Verrucomicrobiota</taxon>
        <taxon>Verrucomicrobiia</taxon>
        <taxon>Verrucomicrobiales</taxon>
        <taxon>Verrucomicrobiaceae</taxon>
    </lineage>
</organism>
<dbReference type="NCBIfam" id="TIGR01399">
    <property type="entry name" value="hrcV"/>
    <property type="match status" value="1"/>
</dbReference>
<proteinExistence type="inferred from homology"/>
<dbReference type="InterPro" id="IPR001712">
    <property type="entry name" value="T3SS_FHIPEP"/>
</dbReference>
<name>A0A512MAG0_9BACT</name>
<dbReference type="PIRSF" id="PIRSF005419">
    <property type="entry name" value="FlhA"/>
    <property type="match status" value="1"/>
</dbReference>
<dbReference type="Gene3D" id="3.40.50.12790">
    <property type="entry name" value="FHIPEP family, domain 4"/>
    <property type="match status" value="1"/>
</dbReference>
<dbReference type="AlphaFoldDB" id="A0A512MAG0"/>
<dbReference type="RefSeq" id="WP_146851293.1">
    <property type="nucleotide sequence ID" value="NZ_BKAG01000020.1"/>
</dbReference>
<keyword evidence="8 9" id="KW-0472">Membrane</keyword>
<dbReference type="InterPro" id="IPR042194">
    <property type="entry name" value="FHIPEP_1"/>
</dbReference>
<dbReference type="InterPro" id="IPR042193">
    <property type="entry name" value="FHIPEP_3"/>
</dbReference>
<feature type="transmembrane region" description="Helical" evidence="9">
    <location>
        <begin position="235"/>
        <end position="262"/>
    </location>
</feature>
<feature type="transmembrane region" description="Helical" evidence="9">
    <location>
        <begin position="108"/>
        <end position="134"/>
    </location>
</feature>
<keyword evidence="4" id="KW-1003">Cell membrane</keyword>
<feature type="transmembrane region" description="Helical" evidence="9">
    <location>
        <begin position="203"/>
        <end position="223"/>
    </location>
</feature>
<evidence type="ECO:0000256" key="5">
    <source>
        <dbReference type="ARBA" id="ARBA00022519"/>
    </source>
</evidence>
<comment type="subcellular location">
    <subcellularLocation>
        <location evidence="1">Cell inner membrane</location>
        <topology evidence="1">Multi-pass membrane protein</topology>
    </subcellularLocation>
</comment>
<gene>
    <name evidence="10" type="primary">lcrD</name>
    <name evidence="10" type="ORF">BGE01nite_30110</name>
</gene>
<feature type="transmembrane region" description="Helical" evidence="9">
    <location>
        <begin position="76"/>
        <end position="96"/>
    </location>
</feature>
<dbReference type="PANTHER" id="PTHR30161:SF2">
    <property type="entry name" value="INVASION PROTEIN INVA"/>
    <property type="match status" value="1"/>
</dbReference>
<protein>
    <submittedName>
        <fullName evidence="10">Low calcium response locus protein D</fullName>
    </submittedName>
</protein>
<dbReference type="GO" id="GO:0005886">
    <property type="term" value="C:plasma membrane"/>
    <property type="evidence" value="ECO:0007669"/>
    <property type="project" value="UniProtKB-SubCell"/>
</dbReference>
<evidence type="ECO:0000256" key="9">
    <source>
        <dbReference type="SAM" id="Phobius"/>
    </source>
</evidence>
<sequence>MAASIASVQNALLKGAKYYDVLMAVVVVLILSLMILPVPPALLDVLLAVNLAVSMLLLMLSMYVPHILEFSTFPSMLLVTTLFRLSLNITTTRLILLEAHAGDIIFTFGNFVVGGNFIVGVVIFLIITIVQFIVITKGAERVAEVAARFTLDAMPGKQMSIDADLRAGNITQEDAKKRRHNIEKESQLHGSMDGAMKFVKGDAIAGLIITAINITAGIAIGVLQKGWEIGKAVTTYSILTIGDGLVSQIPALLISITAGMIVTRVGNEEEGGALGGDVGKQLLAQPKALMIAAGFMFGFAMIPGFPKIPFIILGVVAGLIGYANFKTSNTPVAVQHDKRNLPAAAATGQKPAIKQQRRDDGGDDFSVTVPLLMDVSAASQDIVDANAMNDELIRVRKALYHDLGVPFPGIHLRFNESLPAGQYKILLHEVPIAEGQFRTDFVLAREKPDSLRMLGIPFEEEKPFLRGLLPLWVPKDRVADLEKARVPFLAPTQVLTYHLSVILKRYAGDFVGLQETKYLLEQMESQFPEVVREVQRVLPVQKITEVFQRLVQEEVSIRNLRTILQALIEWGQKEKEAVLLTEYVRASLKRYISYKFSRGQNILAVYLLEPGLEEKIRKAVRQTSAGAYLALEPMTVKTLLTSVRKEVGNVMESNQRPVLLTSLDVRRYTRKLIEQEFYELPVLSHQELTEEITIQPLGRISA</sequence>
<evidence type="ECO:0000256" key="2">
    <source>
        <dbReference type="ARBA" id="ARBA00008835"/>
    </source>
</evidence>
<keyword evidence="3" id="KW-0813">Transport</keyword>
<feature type="transmembrane region" description="Helical" evidence="9">
    <location>
        <begin position="45"/>
        <end position="64"/>
    </location>
</feature>
<dbReference type="PRINTS" id="PR00949">
    <property type="entry name" value="TYPE3IMAPROT"/>
</dbReference>
<dbReference type="GO" id="GO:0009306">
    <property type="term" value="P:protein secretion"/>
    <property type="evidence" value="ECO:0007669"/>
    <property type="project" value="InterPro"/>
</dbReference>
<dbReference type="InterPro" id="IPR006302">
    <property type="entry name" value="T3SS_HrcV"/>
</dbReference>
<evidence type="ECO:0000256" key="7">
    <source>
        <dbReference type="ARBA" id="ARBA00022989"/>
    </source>
</evidence>
<evidence type="ECO:0000256" key="4">
    <source>
        <dbReference type="ARBA" id="ARBA00022475"/>
    </source>
</evidence>
<dbReference type="PROSITE" id="PS00994">
    <property type="entry name" value="FHIPEP"/>
    <property type="match status" value="1"/>
</dbReference>
<dbReference type="OrthoDB" id="9759185at2"/>
<evidence type="ECO:0000256" key="1">
    <source>
        <dbReference type="ARBA" id="ARBA00004429"/>
    </source>
</evidence>
<dbReference type="InterPro" id="IPR042196">
    <property type="entry name" value="FHIPEP_4"/>
</dbReference>
<keyword evidence="7 9" id="KW-1133">Transmembrane helix</keyword>
<dbReference type="EMBL" id="BKAG01000020">
    <property type="protein sequence ID" value="GEP43720.1"/>
    <property type="molecule type" value="Genomic_DNA"/>
</dbReference>
<evidence type="ECO:0000256" key="8">
    <source>
        <dbReference type="ARBA" id="ARBA00023136"/>
    </source>
</evidence>